<protein>
    <submittedName>
        <fullName evidence="3">EF-hand domain-containing protein</fullName>
    </submittedName>
</protein>
<name>A0A183AG17_9TREM</name>
<dbReference type="OrthoDB" id="6275914at2759"/>
<dbReference type="SMART" id="SM01375">
    <property type="entry name" value="Dynein_light"/>
    <property type="match status" value="1"/>
</dbReference>
<dbReference type="SUPFAM" id="SSF54648">
    <property type="entry name" value="DLC"/>
    <property type="match status" value="1"/>
</dbReference>
<dbReference type="AlphaFoldDB" id="A0A183AG17"/>
<keyword evidence="2" id="KW-1185">Reference proteome</keyword>
<evidence type="ECO:0000313" key="3">
    <source>
        <dbReference type="WBParaSite" id="ECPE_0000591501-mRNA-1"/>
    </source>
</evidence>
<accession>A0A183AG17</accession>
<dbReference type="InterPro" id="IPR001372">
    <property type="entry name" value="Dynein_light_chain_typ-1/2"/>
</dbReference>
<dbReference type="EMBL" id="UZAN01042820">
    <property type="protein sequence ID" value="VDP76872.1"/>
    <property type="molecule type" value="Genomic_DNA"/>
</dbReference>
<gene>
    <name evidence="1" type="ORF">ECPE_LOCUS5902</name>
</gene>
<dbReference type="InterPro" id="IPR011992">
    <property type="entry name" value="EF-hand-dom_pair"/>
</dbReference>
<evidence type="ECO:0000313" key="2">
    <source>
        <dbReference type="Proteomes" id="UP000272942"/>
    </source>
</evidence>
<dbReference type="InterPro" id="IPR037177">
    <property type="entry name" value="DLC_sf"/>
</dbReference>
<dbReference type="CDD" id="cd21454">
    <property type="entry name" value="DLC-like_TAL"/>
    <property type="match status" value="1"/>
</dbReference>
<sequence length="177" mass="20546">MEPFVEVFFAIDAEKNEEISVRNLEDYVAANNLDMGMITRWKALFDPDNTGTISLDKFCEVLGLKPAEARLMRVEINKQQAMADFGPDVTILAEDMAKENEKDIIDVTRELMAKHGENYDAITKELKIYLEGRWKQSWNVVITNDSFWMEICYAEHNSFHFRLQDLAFLMWLTPDPA</sequence>
<reference evidence="3" key="1">
    <citation type="submission" date="2016-06" db="UniProtKB">
        <authorList>
            <consortium name="WormBaseParasite"/>
        </authorList>
    </citation>
    <scope>IDENTIFICATION</scope>
</reference>
<proteinExistence type="predicted"/>
<dbReference type="Proteomes" id="UP000272942">
    <property type="component" value="Unassembled WGS sequence"/>
</dbReference>
<dbReference type="Pfam" id="PF01221">
    <property type="entry name" value="Dynein_light"/>
    <property type="match status" value="1"/>
</dbReference>
<dbReference type="SUPFAM" id="SSF47473">
    <property type="entry name" value="EF-hand"/>
    <property type="match status" value="1"/>
</dbReference>
<dbReference type="Gene3D" id="3.30.740.10">
    <property type="entry name" value="Protein Inhibitor Of Neuronal Nitric Oxide Synthase"/>
    <property type="match status" value="1"/>
</dbReference>
<dbReference type="WBParaSite" id="ECPE_0000591501-mRNA-1">
    <property type="protein sequence ID" value="ECPE_0000591501-mRNA-1"/>
    <property type="gene ID" value="ECPE_0000591501"/>
</dbReference>
<dbReference type="GO" id="GO:0007017">
    <property type="term" value="P:microtubule-based process"/>
    <property type="evidence" value="ECO:0007669"/>
    <property type="project" value="InterPro"/>
</dbReference>
<reference evidence="1 2" key="2">
    <citation type="submission" date="2018-11" db="EMBL/GenBank/DDBJ databases">
        <authorList>
            <consortium name="Pathogen Informatics"/>
        </authorList>
    </citation>
    <scope>NUCLEOTIDE SEQUENCE [LARGE SCALE GENOMIC DNA]</scope>
    <source>
        <strain evidence="1 2">Egypt</strain>
    </source>
</reference>
<dbReference type="Gene3D" id="1.10.238.10">
    <property type="entry name" value="EF-hand"/>
    <property type="match status" value="1"/>
</dbReference>
<evidence type="ECO:0000313" key="1">
    <source>
        <dbReference type="EMBL" id="VDP76872.1"/>
    </source>
</evidence>
<organism evidence="3">
    <name type="scientific">Echinostoma caproni</name>
    <dbReference type="NCBI Taxonomy" id="27848"/>
    <lineage>
        <taxon>Eukaryota</taxon>
        <taxon>Metazoa</taxon>
        <taxon>Spiralia</taxon>
        <taxon>Lophotrochozoa</taxon>
        <taxon>Platyhelminthes</taxon>
        <taxon>Trematoda</taxon>
        <taxon>Digenea</taxon>
        <taxon>Plagiorchiida</taxon>
        <taxon>Echinostomata</taxon>
        <taxon>Echinostomatoidea</taxon>
        <taxon>Echinostomatidae</taxon>
        <taxon>Echinostoma</taxon>
    </lineage>
</organism>
<dbReference type="GO" id="GO:0030286">
    <property type="term" value="C:dynein complex"/>
    <property type="evidence" value="ECO:0007669"/>
    <property type="project" value="InterPro"/>
</dbReference>